<evidence type="ECO:0000256" key="2">
    <source>
        <dbReference type="ARBA" id="ARBA00009761"/>
    </source>
</evidence>
<protein>
    <recommendedName>
        <fullName evidence="6">Replication factor A protein 3</fullName>
    </recommendedName>
</protein>
<comment type="caution">
    <text evidence="4">The sequence shown here is derived from an EMBL/GenBank/DDBJ whole genome shotgun (WGS) entry which is preliminary data.</text>
</comment>
<gene>
    <name evidence="4" type="ORF">I9W82_000242</name>
</gene>
<keyword evidence="3" id="KW-0539">Nucleus</keyword>
<dbReference type="GO" id="GO:0003677">
    <property type="term" value="F:DNA binding"/>
    <property type="evidence" value="ECO:0007669"/>
    <property type="project" value="InterPro"/>
</dbReference>
<dbReference type="RefSeq" id="XP_067550268.1">
    <property type="nucleotide sequence ID" value="XM_067691273.1"/>
</dbReference>
<evidence type="ECO:0008006" key="6">
    <source>
        <dbReference type="Google" id="ProtNLM"/>
    </source>
</evidence>
<dbReference type="Gene3D" id="2.40.50.140">
    <property type="entry name" value="Nucleic acid-binding proteins"/>
    <property type="match status" value="1"/>
</dbReference>
<comment type="subcellular location">
    <subcellularLocation>
        <location evidence="1">Nucleus</location>
    </subcellularLocation>
</comment>
<name>A0A8H7ZFN8_9ASCO</name>
<accession>A0A8H7ZFN8</accession>
<dbReference type="AlphaFoldDB" id="A0A8H7ZFN8"/>
<organism evidence="4 5">
    <name type="scientific">Candida metapsilosis</name>
    <dbReference type="NCBI Taxonomy" id="273372"/>
    <lineage>
        <taxon>Eukaryota</taxon>
        <taxon>Fungi</taxon>
        <taxon>Dikarya</taxon>
        <taxon>Ascomycota</taxon>
        <taxon>Saccharomycotina</taxon>
        <taxon>Pichiomycetes</taxon>
        <taxon>Debaryomycetaceae</taxon>
        <taxon>Candida/Lodderomyces clade</taxon>
        <taxon>Candida</taxon>
    </lineage>
</organism>
<dbReference type="GO" id="GO:0006310">
    <property type="term" value="P:DNA recombination"/>
    <property type="evidence" value="ECO:0007669"/>
    <property type="project" value="InterPro"/>
</dbReference>
<evidence type="ECO:0000256" key="3">
    <source>
        <dbReference type="ARBA" id="ARBA00023242"/>
    </source>
</evidence>
<sequence>MEATTKRIDATLLQQNQNNLVRIIGKCESYDSHSQSAILISNGSIKLDLSSSGIQQDSGSGSSDGVLQVNKNYEIIGKVSHNASDLKVHVYSIVELTDNLNFKAVEKLVQYTYKVPELFYQEA</sequence>
<dbReference type="OrthoDB" id="188186at2759"/>
<dbReference type="Proteomes" id="UP000669133">
    <property type="component" value="Unassembled WGS sequence"/>
</dbReference>
<dbReference type="InterPro" id="IPR013970">
    <property type="entry name" value="Rfa2"/>
</dbReference>
<reference evidence="4 5" key="1">
    <citation type="submission" date="2020-12" db="EMBL/GenBank/DDBJ databases">
        <title>Effect of drift, selection, and recombination on the evolution of hybrid genomes in Candida yeast pathogens.</title>
        <authorList>
            <person name="Mixao V."/>
            <person name="Ksiezopolska E."/>
            <person name="Saus E."/>
            <person name="Boekhout T."/>
            <person name="Gacser A."/>
            <person name="Gabaldon T."/>
        </authorList>
    </citation>
    <scope>NUCLEOTIDE SEQUENCE [LARGE SCALE GENOMIC DNA]</scope>
    <source>
        <strain evidence="4 5">BP57</strain>
    </source>
</reference>
<dbReference type="Pfam" id="PF08661">
    <property type="entry name" value="Rep_fac-A_3"/>
    <property type="match status" value="1"/>
</dbReference>
<dbReference type="EMBL" id="JAEOAQ010000001">
    <property type="protein sequence ID" value="KAG5421152.1"/>
    <property type="molecule type" value="Genomic_DNA"/>
</dbReference>
<proteinExistence type="inferred from homology"/>
<evidence type="ECO:0000256" key="1">
    <source>
        <dbReference type="ARBA" id="ARBA00004123"/>
    </source>
</evidence>
<comment type="similarity">
    <text evidence="2">Belongs to the replication factor A protein 3 family.</text>
</comment>
<keyword evidence="5" id="KW-1185">Reference proteome</keyword>
<dbReference type="GO" id="GO:0006281">
    <property type="term" value="P:DNA repair"/>
    <property type="evidence" value="ECO:0007669"/>
    <property type="project" value="InterPro"/>
</dbReference>
<dbReference type="InterPro" id="IPR012340">
    <property type="entry name" value="NA-bd_OB-fold"/>
</dbReference>
<dbReference type="GO" id="GO:0006260">
    <property type="term" value="P:DNA replication"/>
    <property type="evidence" value="ECO:0007669"/>
    <property type="project" value="InterPro"/>
</dbReference>
<dbReference type="SUPFAM" id="SSF50249">
    <property type="entry name" value="Nucleic acid-binding proteins"/>
    <property type="match status" value="1"/>
</dbReference>
<evidence type="ECO:0000313" key="4">
    <source>
        <dbReference type="EMBL" id="KAG5421152.1"/>
    </source>
</evidence>
<dbReference type="GeneID" id="93648871"/>
<dbReference type="GO" id="GO:0031981">
    <property type="term" value="C:nuclear lumen"/>
    <property type="evidence" value="ECO:0007669"/>
    <property type="project" value="UniProtKB-ARBA"/>
</dbReference>
<evidence type="ECO:0000313" key="5">
    <source>
        <dbReference type="Proteomes" id="UP000669133"/>
    </source>
</evidence>